<gene>
    <name evidence="1" type="ORF">SAMN05192573_104187</name>
</gene>
<dbReference type="AlphaFoldDB" id="A0A1G7VU61"/>
<evidence type="ECO:0000313" key="2">
    <source>
        <dbReference type="Proteomes" id="UP000199705"/>
    </source>
</evidence>
<reference evidence="2" key="1">
    <citation type="submission" date="2016-10" db="EMBL/GenBank/DDBJ databases">
        <authorList>
            <person name="Varghese N."/>
            <person name="Submissions S."/>
        </authorList>
    </citation>
    <scope>NUCLEOTIDE SEQUENCE [LARGE SCALE GENOMIC DNA]</scope>
    <source>
        <strain evidence="2">Gh-67</strain>
    </source>
</reference>
<accession>A0A1G7VU61</accession>
<dbReference type="STRING" id="551996.SAMN05192573_104187"/>
<keyword evidence="2" id="KW-1185">Reference proteome</keyword>
<organism evidence="1 2">
    <name type="scientific">Mucilaginibacter gossypii</name>
    <dbReference type="NCBI Taxonomy" id="551996"/>
    <lineage>
        <taxon>Bacteria</taxon>
        <taxon>Pseudomonadati</taxon>
        <taxon>Bacteroidota</taxon>
        <taxon>Sphingobacteriia</taxon>
        <taxon>Sphingobacteriales</taxon>
        <taxon>Sphingobacteriaceae</taxon>
        <taxon>Mucilaginibacter</taxon>
    </lineage>
</organism>
<protein>
    <submittedName>
        <fullName evidence="1">Uncharacterized protein</fullName>
    </submittedName>
</protein>
<evidence type="ECO:0000313" key="1">
    <source>
        <dbReference type="EMBL" id="SDG63313.1"/>
    </source>
</evidence>
<dbReference type="EMBL" id="FNCG01000004">
    <property type="protein sequence ID" value="SDG63313.1"/>
    <property type="molecule type" value="Genomic_DNA"/>
</dbReference>
<name>A0A1G7VU61_9SPHI</name>
<proteinExistence type="predicted"/>
<dbReference type="Proteomes" id="UP000199705">
    <property type="component" value="Unassembled WGS sequence"/>
</dbReference>
<dbReference type="RefSeq" id="WP_091165470.1">
    <property type="nucleotide sequence ID" value="NZ_FNCG01000004.1"/>
</dbReference>
<sequence>MPIPFNIISKIICFALVFGLLGCHNTTKPVNKRPLKKAIKAKEKSHKEIQYTEGQLIAFFDSVGKLPAQPFADKVAFYADSIFKTFTKPMNRQLSTADFKSLKQAITAKRIRVNAAKRIFGEFTVDSNCNSNGLFDSVKRGYVYLQAYHFIRNKNKFDEFAVGVADRGHCEGAMIYYFRGNKIIAKQDGYSRFESEPEYFTNVDGENIVYRQYQFAEGSGVGWFNYFFYKYDGDKLIPVLNELANGNAQGSWIGRVIWLNATVKRTNPLTIKMVYYNQFVNKDKIEFGPNVINDSTMVSYRWDEKSKTLIGQYQKSKISKAQILSYYLEDNDLLFINVFNRPLKVALNNKENRSLILSYLRNVKVYQDTVGR</sequence>